<dbReference type="Proteomes" id="UP000242502">
    <property type="component" value="Unassembled WGS sequence"/>
</dbReference>
<reference evidence="2 3" key="1">
    <citation type="journal article" date="2016" name="Appl. Environ. Microbiol.">
        <title>Lack of Overt Genome Reduction in the Bryostatin-Producing Bryozoan Symbiont "Candidatus Endobugula sertula".</title>
        <authorList>
            <person name="Miller I.J."/>
            <person name="Vanee N."/>
            <person name="Fong S.S."/>
            <person name="Lim-Fong G.E."/>
            <person name="Kwan J.C."/>
        </authorList>
    </citation>
    <scope>NUCLEOTIDE SEQUENCE [LARGE SCALE GENOMIC DNA]</scope>
    <source>
        <strain evidence="2">AB1-4</strain>
    </source>
</reference>
<feature type="transmembrane region" description="Helical" evidence="1">
    <location>
        <begin position="6"/>
        <end position="27"/>
    </location>
</feature>
<dbReference type="EMBL" id="MDLC01000035">
    <property type="protein sequence ID" value="ODS23216.1"/>
    <property type="molecule type" value="Genomic_DNA"/>
</dbReference>
<evidence type="ECO:0000256" key="1">
    <source>
        <dbReference type="SAM" id="Phobius"/>
    </source>
</evidence>
<protein>
    <submittedName>
        <fullName evidence="2">Uncharacterized protein</fullName>
    </submittedName>
</protein>
<accession>A0A1D2QNR2</accession>
<name>A0A1D2QNR2_9GAMM</name>
<evidence type="ECO:0000313" key="2">
    <source>
        <dbReference type="EMBL" id="ODS23216.1"/>
    </source>
</evidence>
<comment type="caution">
    <text evidence="2">The sequence shown here is derived from an EMBL/GenBank/DDBJ whole genome shotgun (WGS) entry which is preliminary data.</text>
</comment>
<proteinExistence type="predicted"/>
<gene>
    <name evidence="2" type="ORF">AB835_09975</name>
</gene>
<evidence type="ECO:0000313" key="3">
    <source>
        <dbReference type="Proteomes" id="UP000242502"/>
    </source>
</evidence>
<keyword evidence="1" id="KW-0812">Transmembrane</keyword>
<dbReference type="STRING" id="62101.AB835_09975"/>
<sequence length="81" mass="9341">MFKGLAAKFSAGVLIIVALLFSVYGTYDYQQMSKRLYGEQDSRIKLVVDSLLGTVAVALWNYETETIEREHYKLTPWYQVL</sequence>
<keyword evidence="1" id="KW-0472">Membrane</keyword>
<keyword evidence="1" id="KW-1133">Transmembrane helix</keyword>
<organism evidence="2 3">
    <name type="scientific">Candidatus Endobugula sertula</name>
    <name type="common">Bugula neritina bacterial symbiont</name>
    <dbReference type="NCBI Taxonomy" id="62101"/>
    <lineage>
        <taxon>Bacteria</taxon>
        <taxon>Pseudomonadati</taxon>
        <taxon>Pseudomonadota</taxon>
        <taxon>Gammaproteobacteria</taxon>
        <taxon>Cellvibrionales</taxon>
        <taxon>Cellvibrionaceae</taxon>
        <taxon>Candidatus Endobugula</taxon>
    </lineage>
</organism>
<dbReference type="AlphaFoldDB" id="A0A1D2QNR2"/>